<evidence type="ECO:0000313" key="5">
    <source>
        <dbReference type="Proteomes" id="UP000017559"/>
    </source>
</evidence>
<comment type="caution">
    <text evidence="4">The sequence shown here is derived from an EMBL/GenBank/DDBJ whole genome shotgun (WGS) entry which is preliminary data.</text>
</comment>
<feature type="domain" description="CCHC-type" evidence="3">
    <location>
        <begin position="126"/>
        <end position="141"/>
    </location>
</feature>
<keyword evidence="2" id="KW-0862">Zinc</keyword>
<dbReference type="GO" id="GO:0006397">
    <property type="term" value="P:mRNA processing"/>
    <property type="evidence" value="ECO:0007669"/>
    <property type="project" value="UniProtKB-KW"/>
</dbReference>
<dbReference type="InterPro" id="IPR001878">
    <property type="entry name" value="Znf_CCHC"/>
</dbReference>
<evidence type="ECO:0000259" key="3">
    <source>
        <dbReference type="PROSITE" id="PS50158"/>
    </source>
</evidence>
<keyword evidence="5" id="KW-1185">Reference proteome</keyword>
<dbReference type="GO" id="GO:0003676">
    <property type="term" value="F:nucleic acid binding"/>
    <property type="evidence" value="ECO:0007669"/>
    <property type="project" value="InterPro"/>
</dbReference>
<gene>
    <name evidence="4" type="ORF">Moror_5516</name>
</gene>
<evidence type="ECO:0000256" key="1">
    <source>
        <dbReference type="ARBA" id="ARBA00022664"/>
    </source>
</evidence>
<dbReference type="PROSITE" id="PS50158">
    <property type="entry name" value="ZF_CCHC"/>
    <property type="match status" value="4"/>
</dbReference>
<evidence type="ECO:0000256" key="2">
    <source>
        <dbReference type="PROSITE-ProRule" id="PRU00047"/>
    </source>
</evidence>
<sequence>MQASFRSLSLARQAQVSLQGCSRESALRSGVSQLRRIHGIPDRSSRVCYACGAPGHLSTDCPTKFKRGACYRCGQEGHLSRDCSAPDSQALSTWQARQENIICRRCGNKGHKADSELCPDRNKRVCYTCGKTGHVGANCPQRKCFRCGKIGHSAVQCPNKPESG</sequence>
<keyword evidence="2" id="KW-0479">Metal-binding</keyword>
<dbReference type="KEGG" id="mrr:Moror_5516"/>
<dbReference type="SUPFAM" id="SSF57756">
    <property type="entry name" value="Retrovirus zinc finger-like domains"/>
    <property type="match status" value="2"/>
</dbReference>
<dbReference type="HOGENOM" id="CLU_1622939_0_0_1"/>
<dbReference type="InterPro" id="IPR036875">
    <property type="entry name" value="Znf_CCHC_sf"/>
</dbReference>
<feature type="domain" description="CCHC-type" evidence="3">
    <location>
        <begin position="70"/>
        <end position="83"/>
    </location>
</feature>
<feature type="domain" description="CCHC-type" evidence="3">
    <location>
        <begin position="142"/>
        <end position="159"/>
    </location>
</feature>
<accession>V2Y958</accession>
<evidence type="ECO:0000313" key="4">
    <source>
        <dbReference type="EMBL" id="ESK88204.1"/>
    </source>
</evidence>
<keyword evidence="2" id="KW-0863">Zinc-finger</keyword>
<dbReference type="GO" id="GO:0008270">
    <property type="term" value="F:zinc ion binding"/>
    <property type="evidence" value="ECO:0007669"/>
    <property type="project" value="UniProtKB-KW"/>
</dbReference>
<reference evidence="4 5" key="1">
    <citation type="journal article" date="2014" name="BMC Genomics">
        <title>Genome and secretome analysis of the hemibiotrophic fungal pathogen, Moniliophthora roreri, which causes frosty pod rot disease of cacao: mechanisms of the biotrophic and necrotrophic phases.</title>
        <authorList>
            <person name="Meinhardt L.W."/>
            <person name="Costa G.G.L."/>
            <person name="Thomazella D.P.T."/>
            <person name="Teixeira P.J.P.L."/>
            <person name="Carazzolle M.F."/>
            <person name="Schuster S.C."/>
            <person name="Carlson J.E."/>
            <person name="Guiltinan M.J."/>
            <person name="Mieczkowski P."/>
            <person name="Farmer A."/>
            <person name="Ramaraj T."/>
            <person name="Crozier J."/>
            <person name="Davis R.E."/>
            <person name="Shao J."/>
            <person name="Melnick R.L."/>
            <person name="Pereira G.A.G."/>
            <person name="Bailey B.A."/>
        </authorList>
    </citation>
    <scope>NUCLEOTIDE SEQUENCE [LARGE SCALE GENOMIC DNA]</scope>
    <source>
        <strain evidence="4 5">MCA 2997</strain>
    </source>
</reference>
<dbReference type="OrthoDB" id="2527451at2759"/>
<organism evidence="4 5">
    <name type="scientific">Moniliophthora roreri (strain MCA 2997)</name>
    <name type="common">Cocoa frosty pod rot fungus</name>
    <name type="synonym">Crinipellis roreri</name>
    <dbReference type="NCBI Taxonomy" id="1381753"/>
    <lineage>
        <taxon>Eukaryota</taxon>
        <taxon>Fungi</taxon>
        <taxon>Dikarya</taxon>
        <taxon>Basidiomycota</taxon>
        <taxon>Agaricomycotina</taxon>
        <taxon>Agaricomycetes</taxon>
        <taxon>Agaricomycetidae</taxon>
        <taxon>Agaricales</taxon>
        <taxon>Marasmiineae</taxon>
        <taxon>Marasmiaceae</taxon>
        <taxon>Moniliophthora</taxon>
    </lineage>
</organism>
<dbReference type="PANTHER" id="PTHR23002">
    <property type="entry name" value="ZINC FINGER CCHC DOMAIN CONTAINING PROTEIN"/>
    <property type="match status" value="1"/>
</dbReference>
<dbReference type="SMART" id="SM00343">
    <property type="entry name" value="ZnF_C2HC"/>
    <property type="match status" value="5"/>
</dbReference>
<dbReference type="Gene3D" id="4.10.60.10">
    <property type="entry name" value="Zinc finger, CCHC-type"/>
    <property type="match status" value="4"/>
</dbReference>
<dbReference type="EMBL" id="AWSO01000683">
    <property type="protein sequence ID" value="ESK88204.1"/>
    <property type="molecule type" value="Genomic_DNA"/>
</dbReference>
<dbReference type="AlphaFoldDB" id="V2Y958"/>
<keyword evidence="1" id="KW-0507">mRNA processing</keyword>
<dbReference type="Proteomes" id="UP000017559">
    <property type="component" value="Unassembled WGS sequence"/>
</dbReference>
<dbReference type="Pfam" id="PF00098">
    <property type="entry name" value="zf-CCHC"/>
    <property type="match status" value="4"/>
</dbReference>
<dbReference type="InterPro" id="IPR051714">
    <property type="entry name" value="Znf_CCHC_NABP"/>
</dbReference>
<name>V2Y958_MONRO</name>
<protein>
    <submittedName>
        <fullName evidence="4">Cellular nucleic acid-binding protein</fullName>
    </submittedName>
</protein>
<feature type="domain" description="CCHC-type" evidence="3">
    <location>
        <begin position="48"/>
        <end position="62"/>
    </location>
</feature>
<proteinExistence type="predicted"/>
<feature type="non-terminal residue" evidence="4">
    <location>
        <position position="164"/>
    </location>
</feature>